<dbReference type="SUPFAM" id="SSF53335">
    <property type="entry name" value="S-adenosyl-L-methionine-dependent methyltransferases"/>
    <property type="match status" value="1"/>
</dbReference>
<dbReference type="Proteomes" id="UP000248057">
    <property type="component" value="Unassembled WGS sequence"/>
</dbReference>
<comment type="caution">
    <text evidence="3">The sequence shown here is derived from an EMBL/GenBank/DDBJ whole genome shotgun (WGS) entry which is preliminary data.</text>
</comment>
<dbReference type="Gene3D" id="3.40.50.150">
    <property type="entry name" value="Vaccinia Virus protein VP39"/>
    <property type="match status" value="1"/>
</dbReference>
<evidence type="ECO:0000256" key="1">
    <source>
        <dbReference type="ARBA" id="ARBA00022603"/>
    </source>
</evidence>
<dbReference type="InterPro" id="IPR029063">
    <property type="entry name" value="SAM-dependent_MTases_sf"/>
</dbReference>
<dbReference type="AlphaFoldDB" id="A0A2V3Y8K4"/>
<name>A0A2V3Y8K4_9FIRM</name>
<evidence type="ECO:0000256" key="2">
    <source>
        <dbReference type="ARBA" id="ARBA00022679"/>
    </source>
</evidence>
<proteinExistence type="predicted"/>
<accession>A0A2V3Y8K4</accession>
<dbReference type="InterPro" id="IPR002052">
    <property type="entry name" value="DNA_methylase_N6_adenine_CS"/>
</dbReference>
<dbReference type="PANTHER" id="PTHR43542:SF1">
    <property type="entry name" value="METHYLTRANSFERASE"/>
    <property type="match status" value="1"/>
</dbReference>
<dbReference type="NCBIfam" id="TIGR00095">
    <property type="entry name" value="16S rRNA (guanine(966)-N(2))-methyltransferase RsmD"/>
    <property type="match status" value="1"/>
</dbReference>
<evidence type="ECO:0000313" key="3">
    <source>
        <dbReference type="EMBL" id="PXX53054.1"/>
    </source>
</evidence>
<evidence type="ECO:0000313" key="4">
    <source>
        <dbReference type="Proteomes" id="UP000248057"/>
    </source>
</evidence>
<reference evidence="3 4" key="1">
    <citation type="submission" date="2018-05" db="EMBL/GenBank/DDBJ databases">
        <title>Genomic Encyclopedia of Type Strains, Phase IV (KMG-IV): sequencing the most valuable type-strain genomes for metagenomic binning, comparative biology and taxonomic classification.</title>
        <authorList>
            <person name="Goeker M."/>
        </authorList>
    </citation>
    <scope>NUCLEOTIDE SEQUENCE [LARGE SCALE GENOMIC DNA]</scope>
    <source>
        <strain evidence="3 4">DSM 24995</strain>
    </source>
</reference>
<dbReference type="GO" id="GO:0031167">
    <property type="term" value="P:rRNA methylation"/>
    <property type="evidence" value="ECO:0007669"/>
    <property type="project" value="InterPro"/>
</dbReference>
<dbReference type="InterPro" id="IPR004398">
    <property type="entry name" value="RNA_MeTrfase_RsmD"/>
</dbReference>
<organism evidence="3 4">
    <name type="scientific">Hungatella effluvii</name>
    <dbReference type="NCBI Taxonomy" id="1096246"/>
    <lineage>
        <taxon>Bacteria</taxon>
        <taxon>Bacillati</taxon>
        <taxon>Bacillota</taxon>
        <taxon>Clostridia</taxon>
        <taxon>Lachnospirales</taxon>
        <taxon>Lachnospiraceae</taxon>
        <taxon>Hungatella</taxon>
    </lineage>
</organism>
<keyword evidence="1 3" id="KW-0489">Methyltransferase</keyword>
<protein>
    <submittedName>
        <fullName evidence="3">16S rRNA (Guanine(966)-N(2))-methyltransferase RsmD</fullName>
    </submittedName>
</protein>
<dbReference type="Pfam" id="PF03602">
    <property type="entry name" value="Cons_hypoth95"/>
    <property type="match status" value="1"/>
</dbReference>
<dbReference type="PANTHER" id="PTHR43542">
    <property type="entry name" value="METHYLTRANSFERASE"/>
    <property type="match status" value="1"/>
</dbReference>
<dbReference type="PROSITE" id="PS00092">
    <property type="entry name" value="N6_MTASE"/>
    <property type="match status" value="1"/>
</dbReference>
<keyword evidence="2 3" id="KW-0808">Transferase</keyword>
<dbReference type="GO" id="GO:0008168">
    <property type="term" value="F:methyltransferase activity"/>
    <property type="evidence" value="ECO:0007669"/>
    <property type="project" value="UniProtKB-KW"/>
</dbReference>
<dbReference type="PIRSF" id="PIRSF004553">
    <property type="entry name" value="CHP00095"/>
    <property type="match status" value="1"/>
</dbReference>
<dbReference type="RefSeq" id="WP_110323308.1">
    <property type="nucleotide sequence ID" value="NZ_QJKD01000006.1"/>
</dbReference>
<gene>
    <name evidence="3" type="ORF">DFR60_106173</name>
</gene>
<dbReference type="CDD" id="cd02440">
    <property type="entry name" value="AdoMet_MTases"/>
    <property type="match status" value="1"/>
</dbReference>
<dbReference type="GO" id="GO:0003676">
    <property type="term" value="F:nucleic acid binding"/>
    <property type="evidence" value="ECO:0007669"/>
    <property type="project" value="InterPro"/>
</dbReference>
<dbReference type="GeneID" id="86061929"/>
<keyword evidence="4" id="KW-1185">Reference proteome</keyword>
<dbReference type="EMBL" id="QJKD01000006">
    <property type="protein sequence ID" value="PXX53054.1"/>
    <property type="molecule type" value="Genomic_DNA"/>
</dbReference>
<sequence length="187" mass="20981">MRVIAGKARRLLLKTIEGQDTRPTTDRIKETLFNILNPDLPGSTFLDLFSGSGGIGIEALSRGADRAVFIEMNPKAAECIRGNLQTTKFTEESVVMNCDVLTGLRRLEGKDYVFDFVFMDPPYGKESERQVLEYLASSPLISEDTLIIVEADLNTGFDYLESMGFECRREKIYKTNKHVFIAKGVVL</sequence>